<dbReference type="Gene3D" id="1.10.443.10">
    <property type="entry name" value="Intergrase catalytic core"/>
    <property type="match status" value="1"/>
</dbReference>
<feature type="compositionally biased region" description="Polar residues" evidence="3">
    <location>
        <begin position="1"/>
        <end position="11"/>
    </location>
</feature>
<keyword evidence="2" id="KW-0233">DNA recombination</keyword>
<feature type="domain" description="Reverse transcriptase" evidence="4">
    <location>
        <begin position="702"/>
        <end position="950"/>
    </location>
</feature>
<dbReference type="Pfam" id="PF14529">
    <property type="entry name" value="Exo_endo_phos_2"/>
    <property type="match status" value="1"/>
</dbReference>
<dbReference type="GO" id="GO:0003677">
    <property type="term" value="F:DNA binding"/>
    <property type="evidence" value="ECO:0007669"/>
    <property type="project" value="UniProtKB-KW"/>
</dbReference>
<dbReference type="Gene3D" id="1.10.150.130">
    <property type="match status" value="1"/>
</dbReference>
<dbReference type="Gene3D" id="3.10.10.10">
    <property type="entry name" value="HIV Type 1 Reverse Transcriptase, subunit A, domain 1"/>
    <property type="match status" value="1"/>
</dbReference>
<dbReference type="GO" id="GO:0071897">
    <property type="term" value="P:DNA biosynthetic process"/>
    <property type="evidence" value="ECO:0007669"/>
    <property type="project" value="UniProtKB-ARBA"/>
</dbReference>
<dbReference type="GO" id="GO:0003824">
    <property type="term" value="F:catalytic activity"/>
    <property type="evidence" value="ECO:0007669"/>
    <property type="project" value="InterPro"/>
</dbReference>
<feature type="region of interest" description="Disordered" evidence="3">
    <location>
        <begin position="262"/>
        <end position="298"/>
    </location>
</feature>
<dbReference type="InterPro" id="IPR010998">
    <property type="entry name" value="Integrase_recombinase_N"/>
</dbReference>
<dbReference type="Proteomes" id="UP000076858">
    <property type="component" value="Unassembled WGS sequence"/>
</dbReference>
<protein>
    <recommendedName>
        <fullName evidence="4">Reverse transcriptase domain-containing protein</fullName>
    </recommendedName>
</protein>
<dbReference type="EMBL" id="LRGB01001806">
    <property type="protein sequence ID" value="KZS10411.1"/>
    <property type="molecule type" value="Genomic_DNA"/>
</dbReference>
<keyword evidence="6" id="KW-1185">Reference proteome</keyword>
<dbReference type="OrthoDB" id="6371887at2759"/>
<feature type="domain" description="Reverse transcriptase" evidence="4">
    <location>
        <begin position="1126"/>
        <end position="1308"/>
    </location>
</feature>
<dbReference type="InterPro" id="IPR013762">
    <property type="entry name" value="Integrase-like_cat_sf"/>
</dbReference>
<evidence type="ECO:0000256" key="3">
    <source>
        <dbReference type="SAM" id="MobiDB-lite"/>
    </source>
</evidence>
<dbReference type="SUPFAM" id="SSF56349">
    <property type="entry name" value="DNA breaking-rejoining enzymes"/>
    <property type="match status" value="1"/>
</dbReference>
<name>A0A164TFC6_9CRUS</name>
<dbReference type="SUPFAM" id="SSF56672">
    <property type="entry name" value="DNA/RNA polymerases"/>
    <property type="match status" value="2"/>
</dbReference>
<evidence type="ECO:0000256" key="2">
    <source>
        <dbReference type="ARBA" id="ARBA00023172"/>
    </source>
</evidence>
<dbReference type="InterPro" id="IPR043502">
    <property type="entry name" value="DNA/RNA_pol_sf"/>
</dbReference>
<dbReference type="SUPFAM" id="SSF56219">
    <property type="entry name" value="DNase I-like"/>
    <property type="match status" value="1"/>
</dbReference>
<dbReference type="InterPro" id="IPR043128">
    <property type="entry name" value="Rev_trsase/Diguanyl_cyclase"/>
</dbReference>
<keyword evidence="1" id="KW-0238">DNA-binding</keyword>
<dbReference type="Gene3D" id="3.60.10.10">
    <property type="entry name" value="Endonuclease/exonuclease/phosphatase"/>
    <property type="match status" value="1"/>
</dbReference>
<dbReference type="Gene3D" id="3.30.70.270">
    <property type="match status" value="1"/>
</dbReference>
<dbReference type="InterPro" id="IPR011010">
    <property type="entry name" value="DNA_brk_join_enz"/>
</dbReference>
<dbReference type="InterPro" id="IPR000477">
    <property type="entry name" value="RT_dom"/>
</dbReference>
<dbReference type="CDD" id="cd01650">
    <property type="entry name" value="RT_nLTR_like"/>
    <property type="match status" value="1"/>
</dbReference>
<dbReference type="CDD" id="cd03714">
    <property type="entry name" value="RT_DIRS1"/>
    <property type="match status" value="1"/>
</dbReference>
<organism evidence="5 6">
    <name type="scientific">Daphnia magna</name>
    <dbReference type="NCBI Taxonomy" id="35525"/>
    <lineage>
        <taxon>Eukaryota</taxon>
        <taxon>Metazoa</taxon>
        <taxon>Ecdysozoa</taxon>
        <taxon>Arthropoda</taxon>
        <taxon>Crustacea</taxon>
        <taxon>Branchiopoda</taxon>
        <taxon>Diplostraca</taxon>
        <taxon>Cladocera</taxon>
        <taxon>Anomopoda</taxon>
        <taxon>Daphniidae</taxon>
        <taxon>Daphnia</taxon>
    </lineage>
</organism>
<dbReference type="InterPro" id="IPR005135">
    <property type="entry name" value="Endo/exonuclease/phosphatase"/>
</dbReference>
<dbReference type="PROSITE" id="PS50878">
    <property type="entry name" value="RT_POL"/>
    <property type="match status" value="2"/>
</dbReference>
<reference evidence="5 6" key="1">
    <citation type="submission" date="2016-03" db="EMBL/GenBank/DDBJ databases">
        <title>EvidentialGene: Evidence-directed Construction of Genes on Genomes.</title>
        <authorList>
            <person name="Gilbert D.G."/>
            <person name="Choi J.-H."/>
            <person name="Mockaitis K."/>
            <person name="Colbourne J."/>
            <person name="Pfrender M."/>
        </authorList>
    </citation>
    <scope>NUCLEOTIDE SEQUENCE [LARGE SCALE GENOMIC DNA]</scope>
    <source>
        <strain evidence="5 6">Xinb3</strain>
        <tissue evidence="5">Complete organism</tissue>
    </source>
</reference>
<evidence type="ECO:0000313" key="6">
    <source>
        <dbReference type="Proteomes" id="UP000076858"/>
    </source>
</evidence>
<feature type="region of interest" description="Disordered" evidence="3">
    <location>
        <begin position="1"/>
        <end position="32"/>
    </location>
</feature>
<sequence length="2310" mass="259148">MEGESQGSATGNPAPIPSLEDGNEMISDPDMGDLLDNFEKNGRWSLVETRAQAKKRTRMKVSSLDTPKASELRFPPISSMSITFRVSENGTVIDMNKVSQIQIAKRINGVLSKGAVKSVKIDREGKMTILANDESALLEIKILSRLKTWDLTQVEKKSLVKGVIQGVHKSITNEKMMEAMSAESTITKAERLMKRINGRLEQTTCVAVMIEASTLPPSVFMAFTHYPVRPFNQAPTQCFNCRGFGHLARVCNKAKRCARFGKKPHNDGGELTKKKKKKKKNKRPDSLNINKAGNGRDSLPTIRYMAAPHTKTTAPPKALNIMHWNTRSVIANGTELEHYIECLQTKPDIICIQKTWLKTGREFLLKEYECHRNDRGSQRGGGVATWIKSDVPARVLPVSTNPSIQCIVTEVILKDVRISICNIYHAEPESEKCFFSDILLQLPSAAFLCGDFNAHNPVWGGRKTDQKGKSLGDFIEEAELVVLNDGSGTCLGSKGAISPIDISMTTLRLASQSTWSVDHTTTAGSDHFPVHICIKGQRSAPPIQAKERWNIKKINWDNFTILSEEEIATGSENVSEQNNTLTKAILSWAESSSPRCKSIQNKQGVPWWNDKCQEATKAKRKAMNKVRRTRNPDYSIYKEERAACTIAIKTAKAEYWKEYCTQKTKSTTSIELWTKINMMSKRRSGAPSVLVRENGNVISNEEQKPNMFADVYEKHSTVVPIAKPGKSTTEPSSYRPIALTSCVGKLMERMVHRRMSWYLEQNKLLAEEQSGFRSKRGTIDKLIRMEPSIQEATSSGQYVLAITLDLEKACDLIWIKGLIFKLHQLGITGRTLGWIRDFLTDRSFEVKVGSGRSEKRSLRNGTPQGSVISPLLFVIMVNDLPKSIRHSYSGMYADDKCHPTKLQQKSSWKQHIKEVESSCNKSINILRMLSGTTWGAHPSQLMRVYYGLIRAKIDYGAEVYESASTTAKSNMDSIQAKAIRVCLSLPRSTANETLLMEGGEMALSIRRNLEAAKYLVRISSQTGFPLIREIDKPLFKREWNQESCFIERASRFIEAAGIDLKTTDKFHVYSKPPWRMTAPGIVIAPAISAEANDFIKESLTPFSPIMSEEMETICVQEVNTLLEKGAIRPAISSSSDGFISNMFAVTKKSGGWWPIINLKRLNAFIAYKHFKMEGLEYVKYLLQRGDWMVKIDLQDAYFLVPLAPDHCRFLRFFWKGSLYEYLCLAFGLCSAPRVFKKLLKPVVAFLRERGIRLIIYLDDLLILNQSHDGLLLDQKVVIGLLEFLGFIINYEKSVIFPLQILEYLGTGDLNKMVSLSDPAKADLIWWASHLEKCNGRTFFPDNPNLVIFSDSSPYGLGAEIVTLLQTRNRGRLSTRLDAAARQVQTAVANLAVQIDLFASAWNAQLPKFVSWLPQPKATAVKAFALNWKGFLGYAFPPFAPIPRFLTKIKRDRADLVLVCPLCSASSLATLANTGTTPINSVEEFPSSRVVCIRKRFETKGFSKETIDLLMEGISEFTTSSYQSAWKHWVNWNHERGSSPMSSSLTFILQFLTDMANSNSSYSTVNTARSMLSSTLDPIDGHKIGEHPTVVQLLKGCFNRTPPKARYNSLWDPDVVLKYLDSLPDNSDLSVSTLSKKFAMLLALATISRVSEIASISFHSLKFSLTAVSFSLTRPKKAQNSGQLKSLLLPRFSGKCCPVKCIESYVDISRDWRDPEYSFLFLSIKRPHKPVSSSTLDHWIKACLSNAGLDPSSFPAHFTRGAAASKAMQKARRQIKKKASEARKIQRLFNIYPRRTVREVLEDRSPCYDGTVQAAEEYLKRTYNRLKSSPQQGQSARELYDTCDWSQPSEDQMNFLNRAPTQQELNAKLRRATNTSPGVNGLEYRHFGAIDPNCILLETVCKMFWKLGIPNCWKTSRTVPIFKKEDTSDYSNFRPISLLPTIYKLFSEVISQRITEIASDLGWLSPDQKGFLPGVHAWLDMCNAFGSVPHAVLNELFTSLPIPEDLRRILVDIYSGNRMDFAAGKESIRIFPTAGVGQGDALSSPIFNLASEPLVMAGKSNINPGFLLFGSLVKTTVYADGIAVKHAASDDADIWTIARAAQLLTCRDPTVRNTCREQLHDPIRRGFKNQHPGVLPVGEHLLGSMALQTEVRGGRVQSLYSCQLQNDWDPVKAVHGLRKVARQCYTRDLISYKSHQGVVATGLSLKDKSKDMARLGVWRMPTSEKYAKYSSHVRILPLVVCTLGPWYPRNDEIHSILGINGRSWGAFRFKVRLAAIQRSMDMVCHHFHHGAPNPEAEDIPPLPVETPYPVD</sequence>
<evidence type="ECO:0000313" key="5">
    <source>
        <dbReference type="EMBL" id="KZS10411.1"/>
    </source>
</evidence>
<gene>
    <name evidence="5" type="ORF">APZ42_025129</name>
</gene>
<dbReference type="InterPro" id="IPR036691">
    <property type="entry name" value="Endo/exonu/phosph_ase_sf"/>
</dbReference>
<dbReference type="Pfam" id="PF00078">
    <property type="entry name" value="RVT_1"/>
    <property type="match status" value="3"/>
</dbReference>
<proteinExistence type="predicted"/>
<dbReference type="PANTHER" id="PTHR19446">
    <property type="entry name" value="REVERSE TRANSCRIPTASES"/>
    <property type="match status" value="1"/>
</dbReference>
<accession>A0A164TFC6</accession>
<dbReference type="GO" id="GO:0006310">
    <property type="term" value="P:DNA recombination"/>
    <property type="evidence" value="ECO:0007669"/>
    <property type="project" value="UniProtKB-KW"/>
</dbReference>
<evidence type="ECO:0000256" key="1">
    <source>
        <dbReference type="ARBA" id="ARBA00023125"/>
    </source>
</evidence>
<comment type="caution">
    <text evidence="5">The sequence shown here is derived from an EMBL/GenBank/DDBJ whole genome shotgun (WGS) entry which is preliminary data.</text>
</comment>
<feature type="compositionally biased region" description="Basic residues" evidence="3">
    <location>
        <begin position="273"/>
        <end position="282"/>
    </location>
</feature>
<evidence type="ECO:0000259" key="4">
    <source>
        <dbReference type="PROSITE" id="PS50878"/>
    </source>
</evidence>
<dbReference type="GO" id="GO:0015074">
    <property type="term" value="P:DNA integration"/>
    <property type="evidence" value="ECO:0007669"/>
    <property type="project" value="InterPro"/>
</dbReference>